<evidence type="ECO:0000256" key="10">
    <source>
        <dbReference type="SAM" id="Phobius"/>
    </source>
</evidence>
<dbReference type="PANTHER" id="PTHR33909:SF1">
    <property type="entry name" value="SEC TRANSLOCON ACCESSORY COMPLEX SUBUNIT YAJC"/>
    <property type="match status" value="1"/>
</dbReference>
<proteinExistence type="predicted"/>
<dbReference type="GO" id="GO:0005886">
    <property type="term" value="C:plasma membrane"/>
    <property type="evidence" value="ECO:0007669"/>
    <property type="project" value="UniProtKB-SubCell"/>
</dbReference>
<dbReference type="NCBIfam" id="TIGR00739">
    <property type="entry name" value="yajC"/>
    <property type="match status" value="1"/>
</dbReference>
<evidence type="ECO:0000256" key="3">
    <source>
        <dbReference type="ARBA" id="ARBA00022475"/>
    </source>
</evidence>
<dbReference type="PRINTS" id="PR01853">
    <property type="entry name" value="YAJCTRNLCASE"/>
</dbReference>
<keyword evidence="5" id="KW-0653">Protein transport</keyword>
<accession>A0A0W8G3T0</accession>
<keyword evidence="2" id="KW-0813">Transport</keyword>
<keyword evidence="7" id="KW-0811">Translocation</keyword>
<gene>
    <name evidence="11" type="ORF">ASZ90_003002</name>
</gene>
<sequence length="122" mass="12860">MFFDSVAFAMGAAPGGDQAAGNPIGAFLPLILMFAIFYFLLIRPQQKKAKQHKELLANLKKGDSIITGGGIYGRISAANGDVLTIDVGSGMEIKVNRAFVSGLADGGPKIESKGKDKDKESE</sequence>
<feature type="compositionally biased region" description="Basic and acidic residues" evidence="9">
    <location>
        <begin position="108"/>
        <end position="122"/>
    </location>
</feature>
<keyword evidence="3" id="KW-1003">Cell membrane</keyword>
<dbReference type="InterPro" id="IPR003849">
    <property type="entry name" value="Preprotein_translocase_YajC"/>
</dbReference>
<organism evidence="11">
    <name type="scientific">hydrocarbon metagenome</name>
    <dbReference type="NCBI Taxonomy" id="938273"/>
    <lineage>
        <taxon>unclassified sequences</taxon>
        <taxon>metagenomes</taxon>
        <taxon>ecological metagenomes</taxon>
    </lineage>
</organism>
<evidence type="ECO:0000256" key="2">
    <source>
        <dbReference type="ARBA" id="ARBA00022448"/>
    </source>
</evidence>
<evidence type="ECO:0000256" key="4">
    <source>
        <dbReference type="ARBA" id="ARBA00022692"/>
    </source>
</evidence>
<comment type="subcellular location">
    <subcellularLocation>
        <location evidence="1">Cell membrane</location>
        <topology evidence="1">Single-pass membrane protein</topology>
    </subcellularLocation>
</comment>
<evidence type="ECO:0000256" key="7">
    <source>
        <dbReference type="ARBA" id="ARBA00023010"/>
    </source>
</evidence>
<keyword evidence="8 10" id="KW-0472">Membrane</keyword>
<reference evidence="11" key="1">
    <citation type="journal article" date="2015" name="Proc. Natl. Acad. Sci. U.S.A.">
        <title>Networks of energetic and metabolic interactions define dynamics in microbial communities.</title>
        <authorList>
            <person name="Embree M."/>
            <person name="Liu J.K."/>
            <person name="Al-Bassam M.M."/>
            <person name="Zengler K."/>
        </authorList>
    </citation>
    <scope>NUCLEOTIDE SEQUENCE</scope>
</reference>
<comment type="caution">
    <text evidence="11">The sequence shown here is derived from an EMBL/GenBank/DDBJ whole genome shotgun (WGS) entry which is preliminary data.</text>
</comment>
<name>A0A0W8G3T0_9ZZZZ</name>
<evidence type="ECO:0000256" key="8">
    <source>
        <dbReference type="ARBA" id="ARBA00023136"/>
    </source>
</evidence>
<evidence type="ECO:0000256" key="5">
    <source>
        <dbReference type="ARBA" id="ARBA00022927"/>
    </source>
</evidence>
<evidence type="ECO:0000313" key="11">
    <source>
        <dbReference type="EMBL" id="KUG27155.1"/>
    </source>
</evidence>
<dbReference type="Pfam" id="PF02699">
    <property type="entry name" value="YajC"/>
    <property type="match status" value="1"/>
</dbReference>
<dbReference type="EMBL" id="LNQE01000358">
    <property type="protein sequence ID" value="KUG27155.1"/>
    <property type="molecule type" value="Genomic_DNA"/>
</dbReference>
<evidence type="ECO:0000256" key="6">
    <source>
        <dbReference type="ARBA" id="ARBA00022989"/>
    </source>
</evidence>
<keyword evidence="4 10" id="KW-0812">Transmembrane</keyword>
<evidence type="ECO:0000256" key="1">
    <source>
        <dbReference type="ARBA" id="ARBA00004162"/>
    </source>
</evidence>
<protein>
    <submittedName>
        <fullName evidence="11">Preprotein translocase subunit yajc</fullName>
    </submittedName>
</protein>
<dbReference type="GO" id="GO:0015031">
    <property type="term" value="P:protein transport"/>
    <property type="evidence" value="ECO:0007669"/>
    <property type="project" value="UniProtKB-KW"/>
</dbReference>
<feature type="region of interest" description="Disordered" evidence="9">
    <location>
        <begin position="103"/>
        <end position="122"/>
    </location>
</feature>
<dbReference type="PANTHER" id="PTHR33909">
    <property type="entry name" value="SEC TRANSLOCON ACCESSORY COMPLEX SUBUNIT YAJC"/>
    <property type="match status" value="1"/>
</dbReference>
<keyword evidence="6 10" id="KW-1133">Transmembrane helix</keyword>
<dbReference type="SMART" id="SM01323">
    <property type="entry name" value="YajC"/>
    <property type="match status" value="1"/>
</dbReference>
<evidence type="ECO:0000256" key="9">
    <source>
        <dbReference type="SAM" id="MobiDB-lite"/>
    </source>
</evidence>
<dbReference type="AlphaFoldDB" id="A0A0W8G3T0"/>
<feature type="transmembrane region" description="Helical" evidence="10">
    <location>
        <begin position="20"/>
        <end position="41"/>
    </location>
</feature>